<dbReference type="EMBL" id="CP158357">
    <property type="protein sequence ID" value="XBX78211.1"/>
    <property type="molecule type" value="Genomic_DNA"/>
</dbReference>
<keyword evidence="1" id="KW-0472">Membrane</keyword>
<dbReference type="Pfam" id="PF04892">
    <property type="entry name" value="VanZ"/>
    <property type="match status" value="1"/>
</dbReference>
<feature type="transmembrane region" description="Helical" evidence="1">
    <location>
        <begin position="123"/>
        <end position="145"/>
    </location>
</feature>
<feature type="transmembrane region" description="Helical" evidence="1">
    <location>
        <begin position="92"/>
        <end position="111"/>
    </location>
</feature>
<keyword evidence="1" id="KW-0812">Transmembrane</keyword>
<evidence type="ECO:0000313" key="3">
    <source>
        <dbReference type="EMBL" id="XBX78211.1"/>
    </source>
</evidence>
<evidence type="ECO:0000259" key="2">
    <source>
        <dbReference type="Pfam" id="PF04892"/>
    </source>
</evidence>
<accession>A0AAU7VY94</accession>
<feature type="transmembrane region" description="Helical" evidence="1">
    <location>
        <begin position="12"/>
        <end position="32"/>
    </location>
</feature>
<proteinExistence type="predicted"/>
<feature type="domain" description="VanZ-like" evidence="2">
    <location>
        <begin position="35"/>
        <end position="138"/>
    </location>
</feature>
<keyword evidence="1" id="KW-1133">Transmembrane helix</keyword>
<name>A0AAU7VY94_9MICO</name>
<sequence length="158" mass="16850">MGSLLPPPRRYTRAWALVLGIPFLAGLAVLTLTPSRVEDSMPNLLDLVLSVVHRLGWTALDFTRLEVLANILVFIPVGVLAFLLLPRRVWLLSLLVGPLVSLSIEAAQRVALPHRAATVTDVIANSSGATAGVAFAVLCTLAFAVRRAPQPSPTLEAS</sequence>
<organism evidence="3">
    <name type="scientific">Microbacterium sp. A8/3-1</name>
    <dbReference type="NCBI Taxonomy" id="3160749"/>
    <lineage>
        <taxon>Bacteria</taxon>
        <taxon>Bacillati</taxon>
        <taxon>Actinomycetota</taxon>
        <taxon>Actinomycetes</taxon>
        <taxon>Micrococcales</taxon>
        <taxon>Microbacteriaceae</taxon>
        <taxon>Microbacterium</taxon>
    </lineage>
</organism>
<feature type="transmembrane region" description="Helical" evidence="1">
    <location>
        <begin position="67"/>
        <end position="85"/>
    </location>
</feature>
<gene>
    <name evidence="3" type="ORF">ABS642_20220</name>
</gene>
<dbReference type="RefSeq" id="WP_350351522.1">
    <property type="nucleotide sequence ID" value="NZ_CP158357.1"/>
</dbReference>
<protein>
    <submittedName>
        <fullName evidence="3">VanZ family protein</fullName>
    </submittedName>
</protein>
<reference evidence="3" key="1">
    <citation type="submission" date="2024-06" db="EMBL/GenBank/DDBJ databases">
        <title>Draft genome sequence of Microbacterium sp. strain A8/3-1, isolated from Oxytropis tragacanthoides Fisch. ex DC. Root nodules in the Altai region of Russia.</title>
        <authorList>
            <person name="Sazanova A."/>
            <person name="Guro P."/>
            <person name="Kuznetsova I."/>
            <person name="Belimov A."/>
            <person name="Safronova V."/>
        </authorList>
    </citation>
    <scope>NUCLEOTIDE SEQUENCE</scope>
    <source>
        <strain evidence="3">A8/3-1</strain>
    </source>
</reference>
<dbReference type="AlphaFoldDB" id="A0AAU7VY94"/>
<evidence type="ECO:0000256" key="1">
    <source>
        <dbReference type="SAM" id="Phobius"/>
    </source>
</evidence>
<dbReference type="InterPro" id="IPR006976">
    <property type="entry name" value="VanZ-like"/>
</dbReference>